<dbReference type="Gene3D" id="3.40.50.300">
    <property type="entry name" value="P-loop containing nucleotide triphosphate hydrolases"/>
    <property type="match status" value="1"/>
</dbReference>
<evidence type="ECO:0000313" key="3">
    <source>
        <dbReference type="Proteomes" id="UP000070520"/>
    </source>
</evidence>
<proteinExistence type="predicted"/>
<evidence type="ECO:0000259" key="1">
    <source>
        <dbReference type="Pfam" id="PF13614"/>
    </source>
</evidence>
<dbReference type="AlphaFoldDB" id="A0A133V1Y5"/>
<gene>
    <name evidence="2" type="ORF">AKJ42_00745</name>
</gene>
<comment type="caution">
    <text evidence="2">The sequence shown here is derived from an EMBL/GenBank/DDBJ whole genome shotgun (WGS) entry which is preliminary data.</text>
</comment>
<dbReference type="Proteomes" id="UP000070520">
    <property type="component" value="Unassembled WGS sequence"/>
</dbReference>
<dbReference type="InterPro" id="IPR050678">
    <property type="entry name" value="DNA_Partitioning_ATPase"/>
</dbReference>
<dbReference type="EMBL" id="LHXW01000004">
    <property type="protein sequence ID" value="KXB00449.1"/>
    <property type="molecule type" value="Genomic_DNA"/>
</dbReference>
<feature type="domain" description="AAA" evidence="1">
    <location>
        <begin position="3"/>
        <end position="153"/>
    </location>
</feature>
<dbReference type="Pfam" id="PF13614">
    <property type="entry name" value="AAA_31"/>
    <property type="match status" value="1"/>
</dbReference>
<evidence type="ECO:0000313" key="2">
    <source>
        <dbReference type="EMBL" id="KXB00449.1"/>
    </source>
</evidence>
<name>A0A133V1Y5_9EURY</name>
<dbReference type="InterPro" id="IPR025669">
    <property type="entry name" value="AAA_dom"/>
</dbReference>
<dbReference type="InterPro" id="IPR027417">
    <property type="entry name" value="P-loop_NTPase"/>
</dbReference>
<sequence>MGKIYALASIKGGVGKTTIAGNLGVALGQMGRDTLLVDTDLAMSGLTQLLNVGEIKKSLQELLSKRVRVEDVIHSLPGKTNILPAGGELESYLKAEPNKLASILDEVKDDYDYIIVDTPPGLSKYNLEPMKASDSCILAVIPDPTAVSAAEKLESIATILDIELGGH</sequence>
<organism evidence="2 3">
    <name type="scientific">candidate division MSBL1 archaeon SCGC-AAA261C02</name>
    <dbReference type="NCBI Taxonomy" id="1698272"/>
    <lineage>
        <taxon>Archaea</taxon>
        <taxon>Methanobacteriati</taxon>
        <taxon>Methanobacteriota</taxon>
        <taxon>candidate division MSBL1</taxon>
    </lineage>
</organism>
<accession>A0A133V1Y5</accession>
<dbReference type="PANTHER" id="PTHR13696">
    <property type="entry name" value="P-LOOP CONTAINING NUCLEOSIDE TRIPHOSPHATE HYDROLASE"/>
    <property type="match status" value="1"/>
</dbReference>
<keyword evidence="3" id="KW-1185">Reference proteome</keyword>
<protein>
    <recommendedName>
        <fullName evidence="1">AAA domain-containing protein</fullName>
    </recommendedName>
</protein>
<dbReference type="SUPFAM" id="SSF52540">
    <property type="entry name" value="P-loop containing nucleoside triphosphate hydrolases"/>
    <property type="match status" value="1"/>
</dbReference>
<dbReference type="PANTHER" id="PTHR13696:SF99">
    <property type="entry name" value="COBYRINIC ACID AC-DIAMIDE SYNTHASE"/>
    <property type="match status" value="1"/>
</dbReference>
<reference evidence="2 3" key="1">
    <citation type="journal article" date="2016" name="Sci. Rep.">
        <title>Metabolic traits of an uncultured archaeal lineage -MSBL1- from brine pools of the Red Sea.</title>
        <authorList>
            <person name="Mwirichia R."/>
            <person name="Alam I."/>
            <person name="Rashid M."/>
            <person name="Vinu M."/>
            <person name="Ba-Alawi W."/>
            <person name="Anthony Kamau A."/>
            <person name="Kamanda Ngugi D."/>
            <person name="Goker M."/>
            <person name="Klenk H.P."/>
            <person name="Bajic V."/>
            <person name="Stingl U."/>
        </authorList>
    </citation>
    <scope>NUCLEOTIDE SEQUENCE [LARGE SCALE GENOMIC DNA]</scope>
    <source>
        <strain evidence="2">SCGC-AAA261C02</strain>
    </source>
</reference>